<evidence type="ECO:0000256" key="2">
    <source>
        <dbReference type="ARBA" id="ARBA00022679"/>
    </source>
</evidence>
<protein>
    <submittedName>
        <fullName evidence="4">Predicted O-methyltransferase YrrM</fullName>
    </submittedName>
</protein>
<dbReference type="Gene3D" id="3.40.50.150">
    <property type="entry name" value="Vaccinia Virus protein VP39"/>
    <property type="match status" value="1"/>
</dbReference>
<dbReference type="PANTHER" id="PTHR43167:SF1">
    <property type="entry name" value="PUTATIVE (AFU_ORTHOLOGUE AFUA_6G01830)-RELATED"/>
    <property type="match status" value="1"/>
</dbReference>
<dbReference type="Pfam" id="PF01596">
    <property type="entry name" value="Methyltransf_3"/>
    <property type="match status" value="1"/>
</dbReference>
<dbReference type="Proteomes" id="UP000219453">
    <property type="component" value="Unassembled WGS sequence"/>
</dbReference>
<proteinExistence type="predicted"/>
<dbReference type="SUPFAM" id="SSF53335">
    <property type="entry name" value="S-adenosyl-L-methionine-dependent methyltransferases"/>
    <property type="match status" value="1"/>
</dbReference>
<name>A0A285N6S3_NATPI</name>
<sequence>MTDILPDESARFVRAVGPQPDEVLDEMDEYARVNGFPHVGPEVGGWLAMLARLTDARRVFEFGSGYGYSAYWFARELPADGEVVLTEYDADELEMAREYMDRGGVDDLAVYEEGDALEAIERHDGPFDVVLVDLRKDQYPDAFDAVREKVAPGGVIVADNAMTAGPIQFEKLLELEEGGDPDGVNEHTRGIASYLDAVRAAPEFETSVMPIGEGISVSHKERR</sequence>
<evidence type="ECO:0000313" key="5">
    <source>
        <dbReference type="Proteomes" id="UP000219453"/>
    </source>
</evidence>
<evidence type="ECO:0000313" key="4">
    <source>
        <dbReference type="EMBL" id="SNZ05172.1"/>
    </source>
</evidence>
<keyword evidence="2 4" id="KW-0808">Transferase</keyword>
<keyword evidence="1 4" id="KW-0489">Methyltransferase</keyword>
<dbReference type="RefSeq" id="WP_097007781.1">
    <property type="nucleotide sequence ID" value="NZ_OBEJ01000001.1"/>
</dbReference>
<evidence type="ECO:0000256" key="1">
    <source>
        <dbReference type="ARBA" id="ARBA00022603"/>
    </source>
</evidence>
<dbReference type="GO" id="GO:0032259">
    <property type="term" value="P:methylation"/>
    <property type="evidence" value="ECO:0007669"/>
    <property type="project" value="UniProtKB-KW"/>
</dbReference>
<dbReference type="GO" id="GO:0008171">
    <property type="term" value="F:O-methyltransferase activity"/>
    <property type="evidence" value="ECO:0007669"/>
    <property type="project" value="InterPro"/>
</dbReference>
<gene>
    <name evidence="4" type="ORF">SAMN06269185_0790</name>
</gene>
<dbReference type="CDD" id="cd02440">
    <property type="entry name" value="AdoMet_MTases"/>
    <property type="match status" value="1"/>
</dbReference>
<evidence type="ECO:0000256" key="3">
    <source>
        <dbReference type="ARBA" id="ARBA00022691"/>
    </source>
</evidence>
<organism evidence="4 5">
    <name type="scientific">Natronoarchaeum philippinense</name>
    <dbReference type="NCBI Taxonomy" id="558529"/>
    <lineage>
        <taxon>Archaea</taxon>
        <taxon>Methanobacteriati</taxon>
        <taxon>Methanobacteriota</taxon>
        <taxon>Stenosarchaea group</taxon>
        <taxon>Halobacteria</taxon>
        <taxon>Halobacteriales</taxon>
        <taxon>Natronoarchaeaceae</taxon>
    </lineage>
</organism>
<dbReference type="PROSITE" id="PS51682">
    <property type="entry name" value="SAM_OMT_I"/>
    <property type="match status" value="1"/>
</dbReference>
<dbReference type="PANTHER" id="PTHR43167">
    <property type="entry name" value="PUTATIVE (AFU_ORTHOLOGUE AFUA_6G01830)-RELATED"/>
    <property type="match status" value="1"/>
</dbReference>
<accession>A0A285N6S3</accession>
<dbReference type="OrthoDB" id="21414at2157"/>
<keyword evidence="5" id="KW-1185">Reference proteome</keyword>
<dbReference type="AlphaFoldDB" id="A0A285N6S3"/>
<dbReference type="InterPro" id="IPR002935">
    <property type="entry name" value="SAM_O-MeTrfase"/>
</dbReference>
<dbReference type="EMBL" id="OBEJ01000001">
    <property type="protein sequence ID" value="SNZ05172.1"/>
    <property type="molecule type" value="Genomic_DNA"/>
</dbReference>
<keyword evidence="3" id="KW-0949">S-adenosyl-L-methionine</keyword>
<reference evidence="4 5" key="1">
    <citation type="submission" date="2017-09" db="EMBL/GenBank/DDBJ databases">
        <authorList>
            <person name="Ehlers B."/>
            <person name="Leendertz F.H."/>
        </authorList>
    </citation>
    <scope>NUCLEOTIDE SEQUENCE [LARGE SCALE GENOMIC DNA]</scope>
    <source>
        <strain evidence="4 5">DSM 27208</strain>
    </source>
</reference>
<dbReference type="InterPro" id="IPR029063">
    <property type="entry name" value="SAM-dependent_MTases_sf"/>
</dbReference>